<comment type="caution">
    <text evidence="3">The sequence shown here is derived from an EMBL/GenBank/DDBJ whole genome shotgun (WGS) entry which is preliminary data.</text>
</comment>
<reference evidence="3 4" key="1">
    <citation type="submission" date="2020-02" db="EMBL/GenBank/DDBJ databases">
        <title>Rhodobacter translucens sp. nov., a novel bacterium isolated from activated sludge.</title>
        <authorList>
            <person name="Liu J."/>
        </authorList>
    </citation>
    <scope>NUCLEOTIDE SEQUENCE [LARGE SCALE GENOMIC DNA]</scope>
    <source>
        <strain evidence="3 4">HX-7-19</strain>
    </source>
</reference>
<evidence type="ECO:0000256" key="1">
    <source>
        <dbReference type="ARBA" id="ARBA00044755"/>
    </source>
</evidence>
<dbReference type="Pfam" id="PF04519">
    <property type="entry name" value="Bactofilin"/>
    <property type="match status" value="1"/>
</dbReference>
<dbReference type="EMBL" id="JAALFE010000009">
    <property type="protein sequence ID" value="NGQ91447.1"/>
    <property type="molecule type" value="Genomic_DNA"/>
</dbReference>
<protein>
    <submittedName>
        <fullName evidence="3">Polymer-forming cytoskeletal protein</fullName>
    </submittedName>
</protein>
<keyword evidence="4" id="KW-1185">Reference proteome</keyword>
<evidence type="ECO:0000313" key="3">
    <source>
        <dbReference type="EMBL" id="NGQ91447.1"/>
    </source>
</evidence>
<dbReference type="InterPro" id="IPR007607">
    <property type="entry name" value="BacA/B"/>
</dbReference>
<dbReference type="PANTHER" id="PTHR35024:SF4">
    <property type="entry name" value="POLYMER-FORMING CYTOSKELETAL PROTEIN"/>
    <property type="match status" value="1"/>
</dbReference>
<dbReference type="PANTHER" id="PTHR35024">
    <property type="entry name" value="HYPOTHETICAL CYTOSOLIC PROTEIN"/>
    <property type="match status" value="1"/>
</dbReference>
<evidence type="ECO:0000313" key="4">
    <source>
        <dbReference type="Proteomes" id="UP000474758"/>
    </source>
</evidence>
<dbReference type="AlphaFoldDB" id="A0A6M1TUN4"/>
<accession>A0A6M1TUN4</accession>
<dbReference type="Proteomes" id="UP000474758">
    <property type="component" value="Unassembled WGS sequence"/>
</dbReference>
<name>A0A6M1TUN4_9RHOB</name>
<feature type="compositionally biased region" description="Low complexity" evidence="2">
    <location>
        <begin position="7"/>
        <end position="25"/>
    </location>
</feature>
<organism evidence="3 4">
    <name type="scientific">Paragemmobacter kunshanensis</name>
    <dbReference type="NCBI Taxonomy" id="2583234"/>
    <lineage>
        <taxon>Bacteria</taxon>
        <taxon>Pseudomonadati</taxon>
        <taxon>Pseudomonadota</taxon>
        <taxon>Alphaproteobacteria</taxon>
        <taxon>Rhodobacterales</taxon>
        <taxon>Paracoccaceae</taxon>
        <taxon>Paragemmobacter</taxon>
    </lineage>
</organism>
<evidence type="ECO:0000256" key="2">
    <source>
        <dbReference type="SAM" id="MobiDB-lite"/>
    </source>
</evidence>
<feature type="region of interest" description="Disordered" evidence="2">
    <location>
        <begin position="1"/>
        <end position="27"/>
    </location>
</feature>
<gene>
    <name evidence="3" type="ORF">G5V65_11110</name>
</gene>
<sequence>MFSKTDTPAAPAASAAPRAPNPTNAGKSVLASDLRITGEITSTGAVEVFGEVDGNLSARSLIIGGEGSVKGGISAETIEVKGALDGRVSTQSFTLRATAKVEADVTYTSLVIESGAQIEGRFTRPKS</sequence>
<comment type="similarity">
    <text evidence="1">Belongs to the bactofilin family.</text>
</comment>
<dbReference type="RefSeq" id="WP_165049977.1">
    <property type="nucleotide sequence ID" value="NZ_JAALFE010000009.1"/>
</dbReference>
<proteinExistence type="inferred from homology"/>